<accession>A0A4R9KB08</accession>
<feature type="compositionally biased region" description="Acidic residues" evidence="1">
    <location>
        <begin position="242"/>
        <end position="265"/>
    </location>
</feature>
<evidence type="ECO:0000313" key="4">
    <source>
        <dbReference type="Proteomes" id="UP000297693"/>
    </source>
</evidence>
<evidence type="ECO:0000256" key="2">
    <source>
        <dbReference type="SAM" id="Phobius"/>
    </source>
</evidence>
<keyword evidence="2" id="KW-0472">Membrane</keyword>
<feature type="transmembrane region" description="Helical" evidence="2">
    <location>
        <begin position="157"/>
        <end position="177"/>
    </location>
</feature>
<dbReference type="Proteomes" id="UP000297693">
    <property type="component" value="Unassembled WGS sequence"/>
</dbReference>
<name>A0A4R9KB08_9LEPT</name>
<dbReference type="RefSeq" id="WP_135621414.1">
    <property type="nucleotide sequence ID" value="NZ_RQGD01000002.1"/>
</dbReference>
<evidence type="ECO:0000313" key="3">
    <source>
        <dbReference type="EMBL" id="TGL63918.1"/>
    </source>
</evidence>
<protein>
    <submittedName>
        <fullName evidence="3">Uncharacterized protein</fullName>
    </submittedName>
</protein>
<dbReference type="OrthoDB" id="325253at2"/>
<feature type="region of interest" description="Disordered" evidence="1">
    <location>
        <begin position="204"/>
        <end position="265"/>
    </location>
</feature>
<proteinExistence type="predicted"/>
<sequence>MEFALFLFFLIFTTALTAVISYYADLLFFHKKDVYDREEITEILDPVLKIFMGVLTSGGELVIGGGLFFGFALLAWLWSLLGGAVGTPHYTDAPGNYFFNAPLLFVVFLFGFPFLKEGFSSPGPLKQFFDAGRAVLSGLGLGAWSASLASWGLYHEFYFLFVLLSGVVVVLPLCYFWQGRAFFGIHIGPKEKFVPNWDEDIYAEPDSPPSPAKNKNSNFTDEDPFLNDTDDTFSAEPTGLGDWDDIEEGGLGDEPPSLDDFEDPK</sequence>
<feature type="transmembrane region" description="Helical" evidence="2">
    <location>
        <begin position="135"/>
        <end position="151"/>
    </location>
</feature>
<keyword evidence="2" id="KW-1133">Transmembrane helix</keyword>
<gene>
    <name evidence="3" type="ORF">EHQ58_00715</name>
</gene>
<feature type="transmembrane region" description="Helical" evidence="2">
    <location>
        <begin position="97"/>
        <end position="115"/>
    </location>
</feature>
<organism evidence="3 4">
    <name type="scientific">Leptospira ognonensis</name>
    <dbReference type="NCBI Taxonomy" id="2484945"/>
    <lineage>
        <taxon>Bacteria</taxon>
        <taxon>Pseudomonadati</taxon>
        <taxon>Spirochaetota</taxon>
        <taxon>Spirochaetia</taxon>
        <taxon>Leptospirales</taxon>
        <taxon>Leptospiraceae</taxon>
        <taxon>Leptospira</taxon>
    </lineage>
</organism>
<reference evidence="3" key="1">
    <citation type="journal article" date="2019" name="PLoS Negl. Trop. Dis.">
        <title>Revisiting the worldwide diversity of Leptospira species in the environment.</title>
        <authorList>
            <person name="Vincent A.T."/>
            <person name="Schiettekatte O."/>
            <person name="Bourhy P."/>
            <person name="Veyrier F.J."/>
            <person name="Picardeau M."/>
        </authorList>
    </citation>
    <scope>NUCLEOTIDE SEQUENCE [LARGE SCALE GENOMIC DNA]</scope>
    <source>
        <strain evidence="3">201702476</strain>
    </source>
</reference>
<comment type="caution">
    <text evidence="3">The sequence shown here is derived from an EMBL/GenBank/DDBJ whole genome shotgun (WGS) entry which is preliminary data.</text>
</comment>
<feature type="compositionally biased region" description="Acidic residues" evidence="1">
    <location>
        <begin position="220"/>
        <end position="233"/>
    </location>
</feature>
<keyword evidence="2" id="KW-0812">Transmembrane</keyword>
<feature type="transmembrane region" description="Helical" evidence="2">
    <location>
        <begin position="50"/>
        <end position="77"/>
    </location>
</feature>
<dbReference type="EMBL" id="RQGD01000002">
    <property type="protein sequence ID" value="TGL63918.1"/>
    <property type="molecule type" value="Genomic_DNA"/>
</dbReference>
<feature type="transmembrane region" description="Helical" evidence="2">
    <location>
        <begin position="6"/>
        <end position="29"/>
    </location>
</feature>
<keyword evidence="4" id="KW-1185">Reference proteome</keyword>
<dbReference type="AlphaFoldDB" id="A0A4R9KB08"/>
<evidence type="ECO:0000256" key="1">
    <source>
        <dbReference type="SAM" id="MobiDB-lite"/>
    </source>
</evidence>